<protein>
    <recommendedName>
        <fullName evidence="3">Lactam utilization protein lamB</fullName>
    </recommendedName>
</protein>
<dbReference type="Gene3D" id="3.20.20.370">
    <property type="entry name" value="Glycoside hydrolase/deacetylase"/>
    <property type="match status" value="1"/>
</dbReference>
<dbReference type="InterPro" id="IPR005501">
    <property type="entry name" value="LamB/YcsF/PxpA-like"/>
</dbReference>
<dbReference type="PANTHER" id="PTHR30292">
    <property type="entry name" value="UNCHARACTERIZED PROTEIN YBGL-RELATED"/>
    <property type="match status" value="1"/>
</dbReference>
<accession>A0ABR3Q1L1</accession>
<evidence type="ECO:0000313" key="1">
    <source>
        <dbReference type="EMBL" id="KAL1408593.1"/>
    </source>
</evidence>
<proteinExistence type="predicted"/>
<comment type="caution">
    <text evidence="1">The sequence shown here is derived from an EMBL/GenBank/DDBJ whole genome shotgun (WGS) entry which is preliminary data.</text>
</comment>
<sequence length="256" mass="28141">MATDDFPRHSLNCDMGEGYYRWALGPDEELFPLIDFCNVACGFHAGDHNTMLKTVRSAIKHGVKIGAHPGLDDVRGFGRRKLEVTDDEVYAMALYQLGALKAIVEAEGSKVSHVKPHGMLYFIIRDDEAKMRAFMKAQTSIFGTTIPFFGLKGTPHEKVCNEAGVRFIPELFCDIDYDPTGKLLGVPQSHAPTPELIGKKLDRLFSKGETIDIDANPLPMEAAKGPFTICLHSDMPTAVANVSAAREVVDRFKTAA</sequence>
<reference evidence="1 2" key="1">
    <citation type="submission" date="2023-08" db="EMBL/GenBank/DDBJ databases">
        <title>Annotated Genome Sequence of Vanrija albida AlHP1.</title>
        <authorList>
            <person name="Herzog R."/>
        </authorList>
    </citation>
    <scope>NUCLEOTIDE SEQUENCE [LARGE SCALE GENOMIC DNA]</scope>
    <source>
        <strain evidence="1 2">AlHP1</strain>
    </source>
</reference>
<dbReference type="PANTHER" id="PTHR30292:SF0">
    <property type="entry name" value="5-OXOPROLINASE SUBUNIT A"/>
    <property type="match status" value="1"/>
</dbReference>
<dbReference type="InterPro" id="IPR011330">
    <property type="entry name" value="Glyco_hydro/deAcase_b/a-brl"/>
</dbReference>
<keyword evidence="2" id="KW-1185">Reference proteome</keyword>
<dbReference type="RefSeq" id="XP_069208537.1">
    <property type="nucleotide sequence ID" value="XM_069353895.1"/>
</dbReference>
<dbReference type="Proteomes" id="UP001565368">
    <property type="component" value="Unassembled WGS sequence"/>
</dbReference>
<organism evidence="1 2">
    <name type="scientific">Vanrija albida</name>
    <dbReference type="NCBI Taxonomy" id="181172"/>
    <lineage>
        <taxon>Eukaryota</taxon>
        <taxon>Fungi</taxon>
        <taxon>Dikarya</taxon>
        <taxon>Basidiomycota</taxon>
        <taxon>Agaricomycotina</taxon>
        <taxon>Tremellomycetes</taxon>
        <taxon>Trichosporonales</taxon>
        <taxon>Trichosporonaceae</taxon>
        <taxon>Vanrija</taxon>
    </lineage>
</organism>
<evidence type="ECO:0000313" key="2">
    <source>
        <dbReference type="Proteomes" id="UP001565368"/>
    </source>
</evidence>
<dbReference type="EMBL" id="JBBXJM010000004">
    <property type="protein sequence ID" value="KAL1408593.1"/>
    <property type="molecule type" value="Genomic_DNA"/>
</dbReference>
<dbReference type="Pfam" id="PF03746">
    <property type="entry name" value="LamB_YcsF"/>
    <property type="match status" value="1"/>
</dbReference>
<dbReference type="SUPFAM" id="SSF88713">
    <property type="entry name" value="Glycoside hydrolase/deacetylase"/>
    <property type="match status" value="1"/>
</dbReference>
<name>A0ABR3Q1L1_9TREE</name>
<gene>
    <name evidence="1" type="ORF">Q8F55_005406</name>
</gene>
<dbReference type="GeneID" id="95986449"/>
<evidence type="ECO:0008006" key="3">
    <source>
        <dbReference type="Google" id="ProtNLM"/>
    </source>
</evidence>